<organism evidence="3 4">
    <name type="scientific">Micromonospora thermarum</name>
    <dbReference type="NCBI Taxonomy" id="2720024"/>
    <lineage>
        <taxon>Bacteria</taxon>
        <taxon>Bacillati</taxon>
        <taxon>Actinomycetota</taxon>
        <taxon>Actinomycetes</taxon>
        <taxon>Micromonosporales</taxon>
        <taxon>Micromonosporaceae</taxon>
        <taxon>Micromonospora</taxon>
    </lineage>
</organism>
<accession>A0ABX0ZIP7</accession>
<feature type="transmembrane region" description="Helical" evidence="2">
    <location>
        <begin position="28"/>
        <end position="48"/>
    </location>
</feature>
<feature type="region of interest" description="Disordered" evidence="1">
    <location>
        <begin position="1"/>
        <end position="22"/>
    </location>
</feature>
<keyword evidence="2" id="KW-0812">Transmembrane</keyword>
<name>A0ABX0ZIP7_9ACTN</name>
<comment type="caution">
    <text evidence="3">The sequence shown here is derived from an EMBL/GenBank/DDBJ whole genome shotgun (WGS) entry which is preliminary data.</text>
</comment>
<evidence type="ECO:0000256" key="1">
    <source>
        <dbReference type="SAM" id="MobiDB-lite"/>
    </source>
</evidence>
<dbReference type="EMBL" id="JAATEO010000059">
    <property type="protein sequence ID" value="NJP35798.1"/>
    <property type="molecule type" value="Genomic_DNA"/>
</dbReference>
<evidence type="ECO:0000256" key="2">
    <source>
        <dbReference type="SAM" id="Phobius"/>
    </source>
</evidence>
<sequence>MTNSSRQSDDRSGRDPEVPPAVPGWVKVFGLVALVLVSAFVVLHLTGLSPSGHS</sequence>
<keyword evidence="2" id="KW-0472">Membrane</keyword>
<evidence type="ECO:0000313" key="4">
    <source>
        <dbReference type="Proteomes" id="UP000783871"/>
    </source>
</evidence>
<feature type="compositionally biased region" description="Basic and acidic residues" evidence="1">
    <location>
        <begin position="7"/>
        <end position="17"/>
    </location>
</feature>
<protein>
    <submittedName>
        <fullName evidence="3">Uncharacterized protein</fullName>
    </submittedName>
</protein>
<proteinExistence type="predicted"/>
<keyword evidence="4" id="KW-1185">Reference proteome</keyword>
<dbReference type="RefSeq" id="WP_168004107.1">
    <property type="nucleotide sequence ID" value="NZ_JAATEO010000059.1"/>
</dbReference>
<keyword evidence="2" id="KW-1133">Transmembrane helix</keyword>
<gene>
    <name evidence="3" type="ORF">HCJ94_28510</name>
</gene>
<dbReference type="Proteomes" id="UP000783871">
    <property type="component" value="Unassembled WGS sequence"/>
</dbReference>
<reference evidence="3 4" key="1">
    <citation type="submission" date="2020-03" db="EMBL/GenBank/DDBJ databases">
        <title>WGS of actinomycetes isolated from Thailand.</title>
        <authorList>
            <person name="Thawai C."/>
        </authorList>
    </citation>
    <scope>NUCLEOTIDE SEQUENCE [LARGE SCALE GENOMIC DNA]</scope>
    <source>
        <strain evidence="3 4">HSS6-12</strain>
    </source>
</reference>
<evidence type="ECO:0000313" key="3">
    <source>
        <dbReference type="EMBL" id="NJP35798.1"/>
    </source>
</evidence>